<gene>
    <name evidence="1" type="ORF">M747DRAFT_13495</name>
</gene>
<name>A0A370C357_ASPNG</name>
<evidence type="ECO:0000313" key="2">
    <source>
        <dbReference type="Proteomes" id="UP000253845"/>
    </source>
</evidence>
<protein>
    <submittedName>
        <fullName evidence="1">Uncharacterized protein</fullName>
    </submittedName>
</protein>
<dbReference type="VEuPathDB" id="FungiDB:M747DRAFT_13495"/>
<dbReference type="EMBL" id="KZ851908">
    <property type="protein sequence ID" value="RDH22334.1"/>
    <property type="molecule type" value="Genomic_DNA"/>
</dbReference>
<organism evidence="1 2">
    <name type="scientific">Aspergillus niger ATCC 13496</name>
    <dbReference type="NCBI Taxonomy" id="1353008"/>
    <lineage>
        <taxon>Eukaryota</taxon>
        <taxon>Fungi</taxon>
        <taxon>Dikarya</taxon>
        <taxon>Ascomycota</taxon>
        <taxon>Pezizomycotina</taxon>
        <taxon>Eurotiomycetes</taxon>
        <taxon>Eurotiomycetidae</taxon>
        <taxon>Eurotiales</taxon>
        <taxon>Aspergillaceae</taxon>
        <taxon>Aspergillus</taxon>
        <taxon>Aspergillus subgen. Circumdati</taxon>
    </lineage>
</organism>
<dbReference type="AlphaFoldDB" id="A0A370C357"/>
<dbReference type="Proteomes" id="UP000253845">
    <property type="component" value="Unassembled WGS sequence"/>
</dbReference>
<sequence>MRSSVGLPRCAAMKPFPYGVTSRAFARVPLTSSVHTLFAHLCFLCCGCPILPQSFSSSSIVPEYIHESTKFSHWPHMVEPSYLC</sequence>
<reference evidence="1 2" key="1">
    <citation type="submission" date="2018-07" db="EMBL/GenBank/DDBJ databases">
        <title>Section-level genome sequencing of Aspergillus section Nigri to investigate inter- and intra-species variation.</title>
        <authorList>
            <consortium name="DOE Joint Genome Institute"/>
            <person name="Vesth T.C."/>
            <person name="Nybo J.L."/>
            <person name="Theobald S."/>
            <person name="Frisvad J.C."/>
            <person name="Larsen T.O."/>
            <person name="Nielsen K.F."/>
            <person name="Hoof J.B."/>
            <person name="Brandl J."/>
            <person name="Salamov A."/>
            <person name="Riley R."/>
            <person name="Gladden J.M."/>
            <person name="Phatale P."/>
            <person name="Nielsen M.T."/>
            <person name="Lyhne E.K."/>
            <person name="Kogle M.E."/>
            <person name="Strasser K."/>
            <person name="McDonnell E."/>
            <person name="Barry K."/>
            <person name="Clum A."/>
            <person name="Chen C."/>
            <person name="Nolan M."/>
            <person name="Sandor L."/>
            <person name="Kuo A."/>
            <person name="Lipzen A."/>
            <person name="Hainaut M."/>
            <person name="Drula E."/>
            <person name="Tsang A."/>
            <person name="Magnuson J.K."/>
            <person name="Henrissat B."/>
            <person name="Wiebenga A."/>
            <person name="Simmons B.A."/>
            <person name="Makela M.R."/>
            <person name="De vries R.P."/>
            <person name="Grigoriev I.V."/>
            <person name="Mortensen U.H."/>
            <person name="Baker S.E."/>
            <person name="Andersen M.R."/>
        </authorList>
    </citation>
    <scope>NUCLEOTIDE SEQUENCE [LARGE SCALE GENOMIC DNA]</scope>
    <source>
        <strain evidence="1 2">ATCC 13496</strain>
    </source>
</reference>
<accession>A0A370C357</accession>
<evidence type="ECO:0000313" key="1">
    <source>
        <dbReference type="EMBL" id="RDH22334.1"/>
    </source>
</evidence>
<proteinExistence type="predicted"/>